<accession>A0A939GIM8</accession>
<dbReference type="EMBL" id="JAFMYV010000006">
    <property type="protein sequence ID" value="MBO0937446.1"/>
    <property type="molecule type" value="Genomic_DNA"/>
</dbReference>
<feature type="chain" id="PRO_5037980035" evidence="1">
    <location>
        <begin position="19"/>
        <end position="103"/>
    </location>
</feature>
<comment type="caution">
    <text evidence="2">The sequence shown here is derived from an EMBL/GenBank/DDBJ whole genome shotgun (WGS) entry which is preliminary data.</text>
</comment>
<dbReference type="AlphaFoldDB" id="A0A939GIM8"/>
<name>A0A939GIM8_9BACT</name>
<organism evidence="2 3">
    <name type="scientific">Fibrella rubiginis</name>
    <dbReference type="NCBI Taxonomy" id="2817060"/>
    <lineage>
        <taxon>Bacteria</taxon>
        <taxon>Pseudomonadati</taxon>
        <taxon>Bacteroidota</taxon>
        <taxon>Cytophagia</taxon>
        <taxon>Cytophagales</taxon>
        <taxon>Spirosomataceae</taxon>
        <taxon>Fibrella</taxon>
    </lineage>
</organism>
<keyword evidence="3" id="KW-1185">Reference proteome</keyword>
<evidence type="ECO:0000256" key="1">
    <source>
        <dbReference type="SAM" id="SignalP"/>
    </source>
</evidence>
<gene>
    <name evidence="2" type="ORF">J2I47_12895</name>
</gene>
<evidence type="ECO:0000313" key="3">
    <source>
        <dbReference type="Proteomes" id="UP000664034"/>
    </source>
</evidence>
<keyword evidence="1" id="KW-0732">Signal</keyword>
<protein>
    <submittedName>
        <fullName evidence="2">Uncharacterized protein</fullName>
    </submittedName>
</protein>
<feature type="signal peptide" evidence="1">
    <location>
        <begin position="1"/>
        <end position="18"/>
    </location>
</feature>
<sequence>MKALFTLLCCANAMLATAQTVPANDTVRFECPNCQGNMKLMINGKGTNMTYEQKSSSNVNTLFPVAMPLPPGKYYYTYWQNGVQQMHLPFIIKAGEKNVVTVK</sequence>
<dbReference type="Proteomes" id="UP000664034">
    <property type="component" value="Unassembled WGS sequence"/>
</dbReference>
<dbReference type="RefSeq" id="WP_207365004.1">
    <property type="nucleotide sequence ID" value="NZ_JAFMYV010000006.1"/>
</dbReference>
<proteinExistence type="predicted"/>
<evidence type="ECO:0000313" key="2">
    <source>
        <dbReference type="EMBL" id="MBO0937446.1"/>
    </source>
</evidence>
<reference evidence="2" key="1">
    <citation type="submission" date="2021-03" db="EMBL/GenBank/DDBJ databases">
        <title>Fibrella sp. HMF5335 genome sequencing and assembly.</title>
        <authorList>
            <person name="Kang H."/>
            <person name="Kim H."/>
            <person name="Bae S."/>
            <person name="Joh K."/>
        </authorList>
    </citation>
    <scope>NUCLEOTIDE SEQUENCE</scope>
    <source>
        <strain evidence="2">HMF5335</strain>
    </source>
</reference>